<proteinExistence type="predicted"/>
<dbReference type="InterPro" id="IPR020288">
    <property type="entry name" value="Sheath_initiator"/>
</dbReference>
<evidence type="ECO:0000313" key="1">
    <source>
        <dbReference type="EMBL" id="DAF63865.1"/>
    </source>
</evidence>
<dbReference type="EMBL" id="BK032845">
    <property type="protein sequence ID" value="DAF63865.1"/>
    <property type="molecule type" value="Genomic_DNA"/>
</dbReference>
<reference evidence="1" key="1">
    <citation type="journal article" date="2021" name="Proc. Natl. Acad. Sci. U.S.A.">
        <title>A Catalog of Tens of Thousands of Viruses from Human Metagenomes Reveals Hidden Associations with Chronic Diseases.</title>
        <authorList>
            <person name="Tisza M.J."/>
            <person name="Buck C.B."/>
        </authorList>
    </citation>
    <scope>NUCLEOTIDE SEQUENCE</scope>
    <source>
        <strain evidence="1">Ctgn638</strain>
    </source>
</reference>
<name>A0A8S5TL20_9CAUD</name>
<protein>
    <submittedName>
        <fullName evidence="1">Uncharacterized protein</fullName>
    </submittedName>
</protein>
<accession>A0A8S5TL20</accession>
<sequence length="154" mass="17519">MFPENIVTSESVSVTATDNIISNSDYIRKTLNYDYDKRQVVIKNGNVDLVDDYKNVRNWIIKFIRTPIDVMPIYEGTGFGTSAYKLKGSKAISGLQFAQIKKEIQDGFLLNPNILAVTDFDMYKEGKSLYISVSVKLQDGYILEEKTEVWNIKG</sequence>
<organism evidence="1">
    <name type="scientific">Siphoviridae sp. ctgn638</name>
    <dbReference type="NCBI Taxonomy" id="2827913"/>
    <lineage>
        <taxon>Viruses</taxon>
        <taxon>Duplodnaviria</taxon>
        <taxon>Heunggongvirae</taxon>
        <taxon>Uroviricota</taxon>
        <taxon>Caudoviricetes</taxon>
    </lineage>
</organism>
<dbReference type="Pfam" id="PF10934">
    <property type="entry name" value="Sheath_initiator"/>
    <property type="match status" value="1"/>
</dbReference>